<proteinExistence type="predicted"/>
<keyword evidence="3" id="KW-1185">Reference proteome</keyword>
<organism evidence="2 3">
    <name type="scientific">Paenibacillus uliginis N3/975</name>
    <dbReference type="NCBI Taxonomy" id="1313296"/>
    <lineage>
        <taxon>Bacteria</taxon>
        <taxon>Bacillati</taxon>
        <taxon>Bacillota</taxon>
        <taxon>Bacilli</taxon>
        <taxon>Bacillales</taxon>
        <taxon>Paenibacillaceae</taxon>
        <taxon>Paenibacillus</taxon>
    </lineage>
</organism>
<feature type="compositionally biased region" description="Basic and acidic residues" evidence="1">
    <location>
        <begin position="272"/>
        <end position="281"/>
    </location>
</feature>
<accession>A0A1X7HTW6</accession>
<feature type="compositionally biased region" description="Polar residues" evidence="1">
    <location>
        <begin position="63"/>
        <end position="72"/>
    </location>
</feature>
<evidence type="ECO:0000313" key="2">
    <source>
        <dbReference type="EMBL" id="SMF91983.1"/>
    </source>
</evidence>
<name>A0A1X7HTW6_9BACL</name>
<gene>
    <name evidence="2" type="ORF">SAMN05661091_5638</name>
</gene>
<dbReference type="PROSITE" id="PS51257">
    <property type="entry name" value="PROKAR_LIPOPROTEIN"/>
    <property type="match status" value="1"/>
</dbReference>
<dbReference type="EMBL" id="LT840184">
    <property type="protein sequence ID" value="SMF91983.1"/>
    <property type="molecule type" value="Genomic_DNA"/>
</dbReference>
<feature type="compositionally biased region" description="Low complexity" evidence="1">
    <location>
        <begin position="30"/>
        <end position="42"/>
    </location>
</feature>
<reference evidence="2 3" key="1">
    <citation type="submission" date="2017-04" db="EMBL/GenBank/DDBJ databases">
        <authorList>
            <person name="Afonso C.L."/>
            <person name="Miller P.J."/>
            <person name="Scott M.A."/>
            <person name="Spackman E."/>
            <person name="Goraichik I."/>
            <person name="Dimitrov K.M."/>
            <person name="Suarez D.L."/>
            <person name="Swayne D.E."/>
        </authorList>
    </citation>
    <scope>NUCLEOTIDE SEQUENCE [LARGE SCALE GENOMIC DNA]</scope>
    <source>
        <strain evidence="2 3">N3/975</strain>
    </source>
</reference>
<dbReference type="Pfam" id="PF20316">
    <property type="entry name" value="DUF6612"/>
    <property type="match status" value="1"/>
</dbReference>
<evidence type="ECO:0000256" key="1">
    <source>
        <dbReference type="SAM" id="MobiDB-lite"/>
    </source>
</evidence>
<protein>
    <recommendedName>
        <fullName evidence="4">Lipoprotein</fullName>
    </recommendedName>
</protein>
<feature type="region of interest" description="Disordered" evidence="1">
    <location>
        <begin position="271"/>
        <end position="290"/>
    </location>
</feature>
<evidence type="ECO:0000313" key="3">
    <source>
        <dbReference type="Proteomes" id="UP000192940"/>
    </source>
</evidence>
<feature type="region of interest" description="Disordered" evidence="1">
    <location>
        <begin position="23"/>
        <end position="72"/>
    </location>
</feature>
<dbReference type="Gene3D" id="2.50.20.20">
    <property type="match status" value="1"/>
</dbReference>
<evidence type="ECO:0008006" key="4">
    <source>
        <dbReference type="Google" id="ProtNLM"/>
    </source>
</evidence>
<dbReference type="AlphaFoldDB" id="A0A1X7HTW6"/>
<dbReference type="STRING" id="1313296.SAMN05661091_5638"/>
<dbReference type="Proteomes" id="UP000192940">
    <property type="component" value="Chromosome I"/>
</dbReference>
<sequence>MKKWTAGLLSVILVMGITACSKDKDKEAESAATPPAAEQPAAGKTDDAKTEAPSVDELIQKSAEASQKMKSFSMDSDIKQNIVVSAGESKQEQKVNISMKIDTTLDPLEMYQEMKMEMPGQGTQDIKQYITQKGIYSQVDGQWVQIPKEQEQEILDSMKAATQGPEKQLEQFKTIAKDAKVSEEGDQYILTADVSGDNLKELAKTYMGQAGGADEQTAAMLEQMNIKSMKITIGMNKDTYFPTKTDMNMVMEMEQEGQKVSLEMEMTSGLSKHNEIDKIEVPQEALDSAN</sequence>
<dbReference type="InterPro" id="IPR046720">
    <property type="entry name" value="DUF6612"/>
</dbReference>
<dbReference type="RefSeq" id="WP_208916223.1">
    <property type="nucleotide sequence ID" value="NZ_LT840184.1"/>
</dbReference>